<gene>
    <name evidence="1" type="ORF">HKQ55_09850</name>
</gene>
<reference evidence="1 2" key="1">
    <citation type="submission" date="2020-04" db="EMBL/GenBank/DDBJ databases">
        <title>A novel gut-associated lysogenic phage, Bacteroides phage BV01, alters the host transcriptome and bile acid metabolism in Bacteroides vulgatus.</title>
        <authorList>
            <person name="Campbell D.E."/>
            <person name="Ly L."/>
            <person name="Ridlon J.M."/>
            <person name="Hsiao A."/>
            <person name="Degnan P.H."/>
        </authorList>
    </citation>
    <scope>NUCLEOTIDE SEQUENCE [LARGE SCALE GENOMIC DNA]</scope>
    <source>
        <strain evidence="1 2">VPI-BV8526</strain>
    </source>
</reference>
<sequence length="49" mass="5675">MKNLNGCLSYLYMKWTSCPKWQLEENKMSLKASHVPYGVHMEVAVPPSF</sequence>
<evidence type="ECO:0000313" key="1">
    <source>
        <dbReference type="EMBL" id="NMW40435.1"/>
    </source>
</evidence>
<dbReference type="AlphaFoldDB" id="A0A848QLZ1"/>
<accession>A0A848QLZ1</accession>
<dbReference type="Proteomes" id="UP000583639">
    <property type="component" value="Unassembled WGS sequence"/>
</dbReference>
<dbReference type="RefSeq" id="WP_227194175.1">
    <property type="nucleotide sequence ID" value="NZ_CP143952.1"/>
</dbReference>
<comment type="caution">
    <text evidence="1">The sequence shown here is derived from an EMBL/GenBank/DDBJ whole genome shotgun (WGS) entry which is preliminary data.</text>
</comment>
<protein>
    <submittedName>
        <fullName evidence="1">Uncharacterized protein</fullName>
    </submittedName>
</protein>
<proteinExistence type="predicted"/>
<dbReference type="EMBL" id="JABDSI010000112">
    <property type="protein sequence ID" value="NMW40435.1"/>
    <property type="molecule type" value="Genomic_DNA"/>
</dbReference>
<evidence type="ECO:0000313" key="2">
    <source>
        <dbReference type="Proteomes" id="UP000583639"/>
    </source>
</evidence>
<name>A0A848QLZ1_PHOVU</name>
<organism evidence="1 2">
    <name type="scientific">Phocaeicola vulgatus</name>
    <name type="common">Bacteroides vulgatus</name>
    <dbReference type="NCBI Taxonomy" id="821"/>
    <lineage>
        <taxon>Bacteria</taxon>
        <taxon>Pseudomonadati</taxon>
        <taxon>Bacteroidota</taxon>
        <taxon>Bacteroidia</taxon>
        <taxon>Bacteroidales</taxon>
        <taxon>Bacteroidaceae</taxon>
        <taxon>Phocaeicola</taxon>
    </lineage>
</organism>